<protein>
    <submittedName>
        <fullName evidence="3">Uncharacterized protein</fullName>
    </submittedName>
</protein>
<dbReference type="AlphaFoldDB" id="A0A3N1GWU9"/>
<sequence length="334" mass="32452">MSTSGPPADGSTDDGRGGGRPPGGPPDPSPGPWTGGHPGDEQVDALLDADLREVRDRRPDDGTVPPEAQVAAHVLGCPRCHGVLADMRGVRALLRSGGAAAPPPPEDLAARIAAAVADEQDRARAARRAGRRRTAFALAAALVVVGGAGTVVVGQVQDGSFGGAANESASAGGGGGADSGDSGASADVAAPTFLASGTDYRAGRVADQLDAALRGTPAAAALTLSQEFSSASGDAGAGSAPSAPDRGPDEGVEEAMATGPRLTADDPAALEECLAGLGAGGAVVAVDAAAWEGEPADVLLVGHAGAPADVQVWVVRAGCPGGADALLHYEVVGG</sequence>
<feature type="compositionally biased region" description="Pro residues" evidence="1">
    <location>
        <begin position="22"/>
        <end position="31"/>
    </location>
</feature>
<keyword evidence="2" id="KW-1133">Transmembrane helix</keyword>
<evidence type="ECO:0000256" key="2">
    <source>
        <dbReference type="SAM" id="Phobius"/>
    </source>
</evidence>
<evidence type="ECO:0000256" key="1">
    <source>
        <dbReference type="SAM" id="MobiDB-lite"/>
    </source>
</evidence>
<reference evidence="3 4" key="1">
    <citation type="journal article" date="2015" name="Stand. Genomic Sci.">
        <title>Genomic Encyclopedia of Bacterial and Archaeal Type Strains, Phase III: the genomes of soil and plant-associated and newly described type strains.</title>
        <authorList>
            <person name="Whitman W.B."/>
            <person name="Woyke T."/>
            <person name="Klenk H.P."/>
            <person name="Zhou Y."/>
            <person name="Lilburn T.G."/>
            <person name="Beck B.J."/>
            <person name="De Vos P."/>
            <person name="Vandamme P."/>
            <person name="Eisen J.A."/>
            <person name="Garrity G."/>
            <person name="Hugenholtz P."/>
            <person name="Kyrpides N.C."/>
        </authorList>
    </citation>
    <scope>NUCLEOTIDE SEQUENCE [LARGE SCALE GENOMIC DNA]</scope>
    <source>
        <strain evidence="3 4">CECT 7306</strain>
    </source>
</reference>
<feature type="region of interest" description="Disordered" evidence="1">
    <location>
        <begin position="165"/>
        <end position="184"/>
    </location>
</feature>
<accession>A0A3N1GWU9</accession>
<feature type="region of interest" description="Disordered" evidence="1">
    <location>
        <begin position="1"/>
        <end position="42"/>
    </location>
</feature>
<comment type="caution">
    <text evidence="3">The sequence shown here is derived from an EMBL/GenBank/DDBJ whole genome shotgun (WGS) entry which is preliminary data.</text>
</comment>
<feature type="compositionally biased region" description="Low complexity" evidence="1">
    <location>
        <begin position="231"/>
        <end position="245"/>
    </location>
</feature>
<organism evidence="3 4">
    <name type="scientific">Pseudokineococcus lusitanus</name>
    <dbReference type="NCBI Taxonomy" id="763993"/>
    <lineage>
        <taxon>Bacteria</taxon>
        <taxon>Bacillati</taxon>
        <taxon>Actinomycetota</taxon>
        <taxon>Actinomycetes</taxon>
        <taxon>Kineosporiales</taxon>
        <taxon>Kineosporiaceae</taxon>
        <taxon>Pseudokineococcus</taxon>
    </lineage>
</organism>
<dbReference type="EMBL" id="RJKN01000006">
    <property type="protein sequence ID" value="ROP34724.1"/>
    <property type="molecule type" value="Genomic_DNA"/>
</dbReference>
<proteinExistence type="predicted"/>
<gene>
    <name evidence="3" type="ORF">EDC03_2546</name>
</gene>
<dbReference type="RefSeq" id="WP_123380604.1">
    <property type="nucleotide sequence ID" value="NZ_RJKN01000006.1"/>
</dbReference>
<name>A0A3N1GWU9_9ACTN</name>
<feature type="transmembrane region" description="Helical" evidence="2">
    <location>
        <begin position="134"/>
        <end position="154"/>
    </location>
</feature>
<keyword evidence="2" id="KW-0472">Membrane</keyword>
<keyword evidence="2" id="KW-0812">Transmembrane</keyword>
<dbReference type="InParanoid" id="A0A3N1GWU9"/>
<evidence type="ECO:0000313" key="3">
    <source>
        <dbReference type="EMBL" id="ROP34724.1"/>
    </source>
</evidence>
<feature type="region of interest" description="Disordered" evidence="1">
    <location>
        <begin position="231"/>
        <end position="254"/>
    </location>
</feature>
<dbReference type="Proteomes" id="UP000276232">
    <property type="component" value="Unassembled WGS sequence"/>
</dbReference>
<evidence type="ECO:0000313" key="4">
    <source>
        <dbReference type="Proteomes" id="UP000276232"/>
    </source>
</evidence>
<keyword evidence="4" id="KW-1185">Reference proteome</keyword>